<evidence type="ECO:0000313" key="1">
    <source>
        <dbReference type="EMBL" id="KAI9244129.1"/>
    </source>
</evidence>
<protein>
    <submittedName>
        <fullName evidence="1">Uncharacterized protein</fullName>
    </submittedName>
</protein>
<accession>A0AAD5JKV2</accession>
<gene>
    <name evidence="1" type="ORF">BDA99DRAFT_544160</name>
</gene>
<organism evidence="1 2">
    <name type="scientific">Phascolomyces articulosus</name>
    <dbReference type="NCBI Taxonomy" id="60185"/>
    <lineage>
        <taxon>Eukaryota</taxon>
        <taxon>Fungi</taxon>
        <taxon>Fungi incertae sedis</taxon>
        <taxon>Mucoromycota</taxon>
        <taxon>Mucoromycotina</taxon>
        <taxon>Mucoromycetes</taxon>
        <taxon>Mucorales</taxon>
        <taxon>Lichtheimiaceae</taxon>
        <taxon>Phascolomyces</taxon>
    </lineage>
</organism>
<name>A0AAD5JKV2_9FUNG</name>
<evidence type="ECO:0000313" key="2">
    <source>
        <dbReference type="Proteomes" id="UP001209540"/>
    </source>
</evidence>
<dbReference type="EMBL" id="JAIXMP010000063">
    <property type="protein sequence ID" value="KAI9244129.1"/>
    <property type="molecule type" value="Genomic_DNA"/>
</dbReference>
<reference evidence="1" key="1">
    <citation type="journal article" date="2022" name="IScience">
        <title>Evolution of zygomycete secretomes and the origins of terrestrial fungal ecologies.</title>
        <authorList>
            <person name="Chang Y."/>
            <person name="Wang Y."/>
            <person name="Mondo S."/>
            <person name="Ahrendt S."/>
            <person name="Andreopoulos W."/>
            <person name="Barry K."/>
            <person name="Beard J."/>
            <person name="Benny G.L."/>
            <person name="Blankenship S."/>
            <person name="Bonito G."/>
            <person name="Cuomo C."/>
            <person name="Desiro A."/>
            <person name="Gervers K.A."/>
            <person name="Hundley H."/>
            <person name="Kuo A."/>
            <person name="LaButti K."/>
            <person name="Lang B.F."/>
            <person name="Lipzen A."/>
            <person name="O'Donnell K."/>
            <person name="Pangilinan J."/>
            <person name="Reynolds N."/>
            <person name="Sandor L."/>
            <person name="Smith M.E."/>
            <person name="Tsang A."/>
            <person name="Grigoriev I.V."/>
            <person name="Stajich J.E."/>
            <person name="Spatafora J.W."/>
        </authorList>
    </citation>
    <scope>NUCLEOTIDE SEQUENCE</scope>
    <source>
        <strain evidence="1">RSA 2281</strain>
    </source>
</reference>
<dbReference type="AlphaFoldDB" id="A0AAD5JKV2"/>
<proteinExistence type="predicted"/>
<keyword evidence="2" id="KW-1185">Reference proteome</keyword>
<sequence>MTNNNFDEELKSFDQLEQQGKEQKFDLKALWDQYKGESEEDFEAFQEHAEVLCNAAADRNQTTTNKKVHLNNEENKTTVSDRNSNRSGRNFTEPAILYYVINRDDDGETEGVKSSKVVKATAGTRLYMKYKEKIKELSYEMHALFQAQIVILFPPLTYDNKTVGASVSTNTVIGTKAAIQEYLMDLRKAWLIKVNRADATLNVTTENIVTENEPDQAKYDEVITSREKNWISSKRKLRIYEERVPCQDIGKAHKDRSFSHIAVSDWPNQYDFGQPKGMKPEVTKYTLERILLKRDFSFVWLKETDVLEKRMMEWEIYCLCFIHMSNRSMWDVDILKNSSCHL</sequence>
<comment type="caution">
    <text evidence="1">The sequence shown here is derived from an EMBL/GenBank/DDBJ whole genome shotgun (WGS) entry which is preliminary data.</text>
</comment>
<dbReference type="Proteomes" id="UP001209540">
    <property type="component" value="Unassembled WGS sequence"/>
</dbReference>
<reference evidence="1" key="2">
    <citation type="submission" date="2023-02" db="EMBL/GenBank/DDBJ databases">
        <authorList>
            <consortium name="DOE Joint Genome Institute"/>
            <person name="Mondo S.J."/>
            <person name="Chang Y."/>
            <person name="Wang Y."/>
            <person name="Ahrendt S."/>
            <person name="Andreopoulos W."/>
            <person name="Barry K."/>
            <person name="Beard J."/>
            <person name="Benny G.L."/>
            <person name="Blankenship S."/>
            <person name="Bonito G."/>
            <person name="Cuomo C."/>
            <person name="Desiro A."/>
            <person name="Gervers K.A."/>
            <person name="Hundley H."/>
            <person name="Kuo A."/>
            <person name="LaButti K."/>
            <person name="Lang B.F."/>
            <person name="Lipzen A."/>
            <person name="O'Donnell K."/>
            <person name="Pangilinan J."/>
            <person name="Reynolds N."/>
            <person name="Sandor L."/>
            <person name="Smith M.W."/>
            <person name="Tsang A."/>
            <person name="Grigoriev I.V."/>
            <person name="Stajich J.E."/>
            <person name="Spatafora J.W."/>
        </authorList>
    </citation>
    <scope>NUCLEOTIDE SEQUENCE</scope>
    <source>
        <strain evidence="1">RSA 2281</strain>
    </source>
</reference>